<dbReference type="PANTHER" id="PTHR11136">
    <property type="entry name" value="FOLYLPOLYGLUTAMATE SYNTHASE-RELATED"/>
    <property type="match status" value="1"/>
</dbReference>
<comment type="catalytic activity">
    <reaction evidence="19">
        <text>10-formyltetrahydrofolyl-(gamma-L-Glu)(n) + L-glutamate + ATP = 10-formyltetrahydrofolyl-(gamma-L-Glu)(n+1) + ADP + phosphate + H(+)</text>
        <dbReference type="Rhea" id="RHEA:51904"/>
        <dbReference type="Rhea" id="RHEA-COMP:13088"/>
        <dbReference type="Rhea" id="RHEA-COMP:14300"/>
        <dbReference type="ChEBI" id="CHEBI:15378"/>
        <dbReference type="ChEBI" id="CHEBI:29985"/>
        <dbReference type="ChEBI" id="CHEBI:30616"/>
        <dbReference type="ChEBI" id="CHEBI:43474"/>
        <dbReference type="ChEBI" id="CHEBI:134413"/>
        <dbReference type="ChEBI" id="CHEBI:456216"/>
        <dbReference type="EC" id="6.3.2.17"/>
    </reaction>
</comment>
<dbReference type="PIRSF" id="PIRSF001563">
    <property type="entry name" value="Folylpolyglu_synth"/>
    <property type="match status" value="1"/>
</dbReference>
<keyword evidence="10" id="KW-0479">Metal-binding</keyword>
<dbReference type="Proteomes" id="UP001139414">
    <property type="component" value="Unassembled WGS sequence"/>
</dbReference>
<dbReference type="NCBIfam" id="TIGR01499">
    <property type="entry name" value="folC"/>
    <property type="match status" value="1"/>
</dbReference>
<comment type="cofactor">
    <cofactor evidence="1">
        <name>Mg(2+)</name>
        <dbReference type="ChEBI" id="CHEBI:18420"/>
    </cofactor>
</comment>
<dbReference type="RefSeq" id="WP_229340031.1">
    <property type="nucleotide sequence ID" value="NZ_JAJBZG010000002.1"/>
</dbReference>
<keyword evidence="13" id="KW-0460">Magnesium</keyword>
<dbReference type="PROSITE" id="PS01012">
    <property type="entry name" value="FOLYLPOLYGLU_SYNT_2"/>
    <property type="match status" value="1"/>
</dbReference>
<dbReference type="EC" id="6.3.2.17" evidence="7"/>
<dbReference type="Pfam" id="PF02875">
    <property type="entry name" value="Mur_ligase_C"/>
    <property type="match status" value="1"/>
</dbReference>
<dbReference type="GO" id="GO:0004326">
    <property type="term" value="F:tetrahydrofolylpolyglutamate synthase activity"/>
    <property type="evidence" value="ECO:0007669"/>
    <property type="project" value="UniProtKB-EC"/>
</dbReference>
<dbReference type="InterPro" id="IPR004101">
    <property type="entry name" value="Mur_ligase_C"/>
</dbReference>
<keyword evidence="9" id="KW-0436">Ligase</keyword>
<evidence type="ECO:0000256" key="14">
    <source>
        <dbReference type="ARBA" id="ARBA00022909"/>
    </source>
</evidence>
<feature type="domain" description="Mur ligase C-terminal" evidence="22">
    <location>
        <begin position="281"/>
        <end position="398"/>
    </location>
</feature>
<evidence type="ECO:0000256" key="10">
    <source>
        <dbReference type="ARBA" id="ARBA00022723"/>
    </source>
</evidence>
<evidence type="ECO:0000256" key="5">
    <source>
        <dbReference type="ARBA" id="ARBA00008276"/>
    </source>
</evidence>
<reference evidence="24" key="1">
    <citation type="submission" date="2021-10" db="EMBL/GenBank/DDBJ databases">
        <title>Gramella sp. ASW11-100T, isolated from marine sediment.</title>
        <authorList>
            <person name="Xia C."/>
        </authorList>
    </citation>
    <scope>NUCLEOTIDE SEQUENCE</scope>
    <source>
        <strain evidence="24">ASW11-100</strain>
    </source>
</reference>
<evidence type="ECO:0000256" key="17">
    <source>
        <dbReference type="ARBA" id="ARBA00032510"/>
    </source>
</evidence>
<keyword evidence="12" id="KW-0067">ATP-binding</keyword>
<dbReference type="InterPro" id="IPR036565">
    <property type="entry name" value="Mur-like_cat_sf"/>
</dbReference>
<dbReference type="GO" id="GO:0046872">
    <property type="term" value="F:metal ion binding"/>
    <property type="evidence" value="ECO:0007669"/>
    <property type="project" value="UniProtKB-KW"/>
</dbReference>
<evidence type="ECO:0000256" key="13">
    <source>
        <dbReference type="ARBA" id="ARBA00022842"/>
    </source>
</evidence>
<evidence type="ECO:0000256" key="18">
    <source>
        <dbReference type="ARBA" id="ARBA00047493"/>
    </source>
</evidence>
<comment type="function">
    <text evidence="2">Functions in two distinct reactions of the de novo folate biosynthetic pathway. Catalyzes the addition of a glutamate residue to dihydropteroate (7,8-dihydropteroate or H2Pte) to form dihydrofolate (7,8-dihydrofolate monoglutamate or H2Pte-Glu). Also catalyzes successive additions of L-glutamate to tetrahydrofolate or 10-formyltetrahydrofolate or 5,10-methylenetetrahydrofolate, leading to folylpolyglutamate derivatives.</text>
</comment>
<comment type="similarity">
    <text evidence="5">Belongs to the folylpolyglutamate synthase family.</text>
</comment>
<dbReference type="FunFam" id="3.40.1190.10:FF:000011">
    <property type="entry name" value="Folylpolyglutamate synthase/dihydrofolate synthase"/>
    <property type="match status" value="1"/>
</dbReference>
<evidence type="ECO:0000256" key="9">
    <source>
        <dbReference type="ARBA" id="ARBA00022598"/>
    </source>
</evidence>
<dbReference type="GO" id="GO:0046656">
    <property type="term" value="P:folic acid biosynthetic process"/>
    <property type="evidence" value="ECO:0007669"/>
    <property type="project" value="UniProtKB-KW"/>
</dbReference>
<dbReference type="InterPro" id="IPR036615">
    <property type="entry name" value="Mur_ligase_C_dom_sf"/>
</dbReference>
<comment type="pathway">
    <text evidence="4">Cofactor biosynthesis; tetrahydrofolylpolyglutamate biosynthesis.</text>
</comment>
<evidence type="ECO:0000256" key="19">
    <source>
        <dbReference type="ARBA" id="ARBA00047808"/>
    </source>
</evidence>
<evidence type="ECO:0000256" key="11">
    <source>
        <dbReference type="ARBA" id="ARBA00022741"/>
    </source>
</evidence>
<evidence type="ECO:0000256" key="15">
    <source>
        <dbReference type="ARBA" id="ARBA00030048"/>
    </source>
</evidence>
<dbReference type="PANTHER" id="PTHR11136:SF0">
    <property type="entry name" value="DIHYDROFOLATE SYNTHETASE-RELATED"/>
    <property type="match status" value="1"/>
</dbReference>
<comment type="pathway">
    <text evidence="3">Cofactor biosynthesis; tetrahydrofolate biosynthesis; 7,8-dihydrofolate from 2-amino-4-hydroxy-6-hydroxymethyl-7,8-dihydropteridine diphosphate and 4-aminobenzoate: step 2/2.</text>
</comment>
<dbReference type="EC" id="6.3.2.12" evidence="6"/>
<dbReference type="GO" id="GO:0005524">
    <property type="term" value="F:ATP binding"/>
    <property type="evidence" value="ECO:0007669"/>
    <property type="project" value="UniProtKB-KW"/>
</dbReference>
<evidence type="ECO:0000256" key="6">
    <source>
        <dbReference type="ARBA" id="ARBA00013023"/>
    </source>
</evidence>
<gene>
    <name evidence="24" type="ORF">LGQ90_08390</name>
</gene>
<accession>A0A9X1LJ35</accession>
<keyword evidence="25" id="KW-1185">Reference proteome</keyword>
<dbReference type="Gene3D" id="3.40.1190.10">
    <property type="entry name" value="Mur-like, catalytic domain"/>
    <property type="match status" value="1"/>
</dbReference>
<dbReference type="AlphaFoldDB" id="A0A9X1LJ35"/>
<protein>
    <recommendedName>
        <fullName evidence="8">Dihydrofolate synthase/folylpolyglutamate synthase</fullName>
        <ecNumber evidence="6">6.3.2.12</ecNumber>
        <ecNumber evidence="7">6.3.2.17</ecNumber>
    </recommendedName>
    <alternativeName>
        <fullName evidence="17">Folylpoly-gamma-glutamate synthetase-dihydrofolate synthetase</fullName>
    </alternativeName>
    <alternativeName>
        <fullName evidence="15">Folylpolyglutamate synthetase</fullName>
    </alternativeName>
    <alternativeName>
        <fullName evidence="16">Tetrahydrofolylpolyglutamate synthase</fullName>
    </alternativeName>
</protein>
<evidence type="ECO:0000256" key="12">
    <source>
        <dbReference type="ARBA" id="ARBA00022840"/>
    </source>
</evidence>
<dbReference type="EMBL" id="JAJBZG010000002">
    <property type="protein sequence ID" value="MCB7481277.1"/>
    <property type="molecule type" value="Genomic_DNA"/>
</dbReference>
<dbReference type="Pfam" id="PF08245">
    <property type="entry name" value="Mur_ligase_M"/>
    <property type="match status" value="1"/>
</dbReference>
<organism evidence="24 25">
    <name type="scientific">Christiangramia sediminis</name>
    <dbReference type="NCBI Taxonomy" id="2881336"/>
    <lineage>
        <taxon>Bacteria</taxon>
        <taxon>Pseudomonadati</taxon>
        <taxon>Bacteroidota</taxon>
        <taxon>Flavobacteriia</taxon>
        <taxon>Flavobacteriales</taxon>
        <taxon>Flavobacteriaceae</taxon>
        <taxon>Christiangramia</taxon>
    </lineage>
</organism>
<keyword evidence="14" id="KW-0289">Folate biosynthesis</keyword>
<name>A0A9X1LJ35_9FLAO</name>
<dbReference type="GO" id="GO:0005737">
    <property type="term" value="C:cytoplasm"/>
    <property type="evidence" value="ECO:0007669"/>
    <property type="project" value="TreeGrafter"/>
</dbReference>
<evidence type="ECO:0000256" key="4">
    <source>
        <dbReference type="ARBA" id="ARBA00005150"/>
    </source>
</evidence>
<keyword evidence="11" id="KW-0547">Nucleotide-binding</keyword>
<dbReference type="GO" id="GO:0008841">
    <property type="term" value="F:dihydrofolate synthase activity"/>
    <property type="evidence" value="ECO:0007669"/>
    <property type="project" value="UniProtKB-EC"/>
</dbReference>
<dbReference type="SUPFAM" id="SSF53244">
    <property type="entry name" value="MurD-like peptide ligases, peptide-binding domain"/>
    <property type="match status" value="1"/>
</dbReference>
<proteinExistence type="inferred from homology"/>
<dbReference type="SUPFAM" id="SSF53623">
    <property type="entry name" value="MurD-like peptide ligases, catalytic domain"/>
    <property type="match status" value="1"/>
</dbReference>
<evidence type="ECO:0000259" key="22">
    <source>
        <dbReference type="Pfam" id="PF02875"/>
    </source>
</evidence>
<evidence type="ECO:0000256" key="1">
    <source>
        <dbReference type="ARBA" id="ARBA00001946"/>
    </source>
</evidence>
<sequence>MKTYQETVEWMFQQLPMFQRIGKQAFKKDLSNTHKLAEHLAHPENKFKSIHVAGTNGKGSVSHMLASVFQSAGYKTGLYTSPHLKDFRERIRINGLVIPQDDVISFIEQNQSFLSDNKLSFFEMSVGMAFDYFAKQKVDIAIIETGMGGRLDSTNIITPELSVITNIGLDHTAFLGDNLTEIAGEKAGIIKEKVPVVIGEKHKQTETVFRNKSEKSNSSIFFAEDFKFQKHHTDLKGDYQKKNLRTVLTSIKLLRDKGWLISEEAVINGLNNVKLHTGLQGRWDLLREKPKVICDTAHNAEGLKIVIKQLKREKFQHLHMVLGVVNDKDLSKVLPLLPKDANYYFAKPDVPRGLDADILKNEASKFDLEGKAYTSVQEAFLAAEEVALDEDLIFIGGSNFTVAEVL</sequence>
<evidence type="ECO:0000256" key="2">
    <source>
        <dbReference type="ARBA" id="ARBA00002714"/>
    </source>
</evidence>
<evidence type="ECO:0000313" key="25">
    <source>
        <dbReference type="Proteomes" id="UP001139414"/>
    </source>
</evidence>
<dbReference type="InterPro" id="IPR018109">
    <property type="entry name" value="Folylpolyglutamate_synth_CS"/>
</dbReference>
<dbReference type="Gene3D" id="3.90.190.20">
    <property type="entry name" value="Mur ligase, C-terminal domain"/>
    <property type="match status" value="1"/>
</dbReference>
<dbReference type="InterPro" id="IPR001645">
    <property type="entry name" value="Folylpolyglutamate_synth"/>
</dbReference>
<evidence type="ECO:0000256" key="20">
    <source>
        <dbReference type="ARBA" id="ARBA00049035"/>
    </source>
</evidence>
<evidence type="ECO:0000256" key="16">
    <source>
        <dbReference type="ARBA" id="ARBA00030592"/>
    </source>
</evidence>
<comment type="catalytic activity">
    <reaction evidence="18">
        <text>(6S)-5,6,7,8-tetrahydrofolyl-(gamma-L-Glu)(n) + L-glutamate + ATP = (6S)-5,6,7,8-tetrahydrofolyl-(gamma-L-Glu)(n+1) + ADP + phosphate + H(+)</text>
        <dbReference type="Rhea" id="RHEA:10580"/>
        <dbReference type="Rhea" id="RHEA-COMP:14738"/>
        <dbReference type="Rhea" id="RHEA-COMP:14740"/>
        <dbReference type="ChEBI" id="CHEBI:15378"/>
        <dbReference type="ChEBI" id="CHEBI:29985"/>
        <dbReference type="ChEBI" id="CHEBI:30616"/>
        <dbReference type="ChEBI" id="CHEBI:43474"/>
        <dbReference type="ChEBI" id="CHEBI:141005"/>
        <dbReference type="ChEBI" id="CHEBI:456216"/>
        <dbReference type="EC" id="6.3.2.17"/>
    </reaction>
</comment>
<comment type="caution">
    <text evidence="24">The sequence shown here is derived from an EMBL/GenBank/DDBJ whole genome shotgun (WGS) entry which is preliminary data.</text>
</comment>
<dbReference type="InterPro" id="IPR013221">
    <property type="entry name" value="Mur_ligase_cen"/>
</dbReference>
<evidence type="ECO:0000256" key="7">
    <source>
        <dbReference type="ARBA" id="ARBA00013025"/>
    </source>
</evidence>
<evidence type="ECO:0000256" key="3">
    <source>
        <dbReference type="ARBA" id="ARBA00004799"/>
    </source>
</evidence>
<evidence type="ECO:0000313" key="24">
    <source>
        <dbReference type="EMBL" id="MCB7481277.1"/>
    </source>
</evidence>
<comment type="catalytic activity">
    <reaction evidence="20">
        <text>(6R)-5,10-methylenetetrahydrofolyl-(gamma-L-Glu)(n) + L-glutamate + ATP = (6R)-5,10-methylenetetrahydrofolyl-(gamma-L-Glu)(n+1) + ADP + phosphate + H(+)</text>
        <dbReference type="Rhea" id="RHEA:51912"/>
        <dbReference type="Rhea" id="RHEA-COMP:13257"/>
        <dbReference type="Rhea" id="RHEA-COMP:13258"/>
        <dbReference type="ChEBI" id="CHEBI:15378"/>
        <dbReference type="ChEBI" id="CHEBI:29985"/>
        <dbReference type="ChEBI" id="CHEBI:30616"/>
        <dbReference type="ChEBI" id="CHEBI:43474"/>
        <dbReference type="ChEBI" id="CHEBI:136572"/>
        <dbReference type="ChEBI" id="CHEBI:456216"/>
        <dbReference type="EC" id="6.3.2.17"/>
    </reaction>
</comment>
<comment type="catalytic activity">
    <reaction evidence="21">
        <text>7,8-dihydropteroate + L-glutamate + ATP = 7,8-dihydrofolate + ADP + phosphate + H(+)</text>
        <dbReference type="Rhea" id="RHEA:23584"/>
        <dbReference type="ChEBI" id="CHEBI:15378"/>
        <dbReference type="ChEBI" id="CHEBI:17839"/>
        <dbReference type="ChEBI" id="CHEBI:29985"/>
        <dbReference type="ChEBI" id="CHEBI:30616"/>
        <dbReference type="ChEBI" id="CHEBI:43474"/>
        <dbReference type="ChEBI" id="CHEBI:57451"/>
        <dbReference type="ChEBI" id="CHEBI:456216"/>
        <dbReference type="EC" id="6.3.2.12"/>
    </reaction>
</comment>
<evidence type="ECO:0000256" key="21">
    <source>
        <dbReference type="ARBA" id="ARBA00049161"/>
    </source>
</evidence>
<evidence type="ECO:0000259" key="23">
    <source>
        <dbReference type="Pfam" id="PF08245"/>
    </source>
</evidence>
<feature type="domain" description="Mur ligase central" evidence="23">
    <location>
        <begin position="52"/>
        <end position="247"/>
    </location>
</feature>
<evidence type="ECO:0000256" key="8">
    <source>
        <dbReference type="ARBA" id="ARBA00019357"/>
    </source>
</evidence>